<dbReference type="FunFam" id="3.30.160.60:FF:000379">
    <property type="entry name" value="Zinc finger and BTB domain-containing protein 46"/>
    <property type="match status" value="1"/>
</dbReference>
<keyword evidence="6" id="KW-0862">Zinc</keyword>
<dbReference type="SUPFAM" id="SSF54695">
    <property type="entry name" value="POZ domain"/>
    <property type="match status" value="1"/>
</dbReference>
<dbReference type="PROSITE" id="PS50097">
    <property type="entry name" value="BTB"/>
    <property type="match status" value="1"/>
</dbReference>
<dbReference type="GO" id="GO:0000978">
    <property type="term" value="F:RNA polymerase II cis-regulatory region sequence-specific DNA binding"/>
    <property type="evidence" value="ECO:0007669"/>
    <property type="project" value="TreeGrafter"/>
</dbReference>
<evidence type="ECO:0000259" key="14">
    <source>
        <dbReference type="PROSITE" id="PS50157"/>
    </source>
</evidence>
<feature type="domain" description="C2H2-type" evidence="14">
    <location>
        <begin position="440"/>
        <end position="468"/>
    </location>
</feature>
<keyword evidence="4" id="KW-0677">Repeat</keyword>
<dbReference type="AlphaFoldDB" id="A0A5A9NNQ5"/>
<feature type="region of interest" description="Disordered" evidence="12">
    <location>
        <begin position="1"/>
        <end position="22"/>
    </location>
</feature>
<dbReference type="Pfam" id="PF00651">
    <property type="entry name" value="BTB"/>
    <property type="match status" value="1"/>
</dbReference>
<organism evidence="15 16">
    <name type="scientific">Triplophysa tibetana</name>
    <dbReference type="NCBI Taxonomy" id="1572043"/>
    <lineage>
        <taxon>Eukaryota</taxon>
        <taxon>Metazoa</taxon>
        <taxon>Chordata</taxon>
        <taxon>Craniata</taxon>
        <taxon>Vertebrata</taxon>
        <taxon>Euteleostomi</taxon>
        <taxon>Actinopterygii</taxon>
        <taxon>Neopterygii</taxon>
        <taxon>Teleostei</taxon>
        <taxon>Ostariophysi</taxon>
        <taxon>Cypriniformes</taxon>
        <taxon>Nemacheilidae</taxon>
        <taxon>Triplophysa</taxon>
    </lineage>
</organism>
<feature type="region of interest" description="Disordered" evidence="12">
    <location>
        <begin position="202"/>
        <end position="292"/>
    </location>
</feature>
<evidence type="ECO:0000256" key="3">
    <source>
        <dbReference type="ARBA" id="ARBA00022723"/>
    </source>
</evidence>
<keyword evidence="7" id="KW-0805">Transcription regulation</keyword>
<dbReference type="Gene3D" id="3.30.160.60">
    <property type="entry name" value="Classic Zinc Finger"/>
    <property type="match status" value="2"/>
</dbReference>
<dbReference type="InterPro" id="IPR050457">
    <property type="entry name" value="ZnFinger_BTB_dom_contain"/>
</dbReference>
<comment type="caution">
    <text evidence="15">The sequence shown here is derived from an EMBL/GenBank/DDBJ whole genome shotgun (WGS) entry which is preliminary data.</text>
</comment>
<keyword evidence="9" id="KW-0804">Transcription</keyword>
<dbReference type="GO" id="GO:0008270">
    <property type="term" value="F:zinc ion binding"/>
    <property type="evidence" value="ECO:0007669"/>
    <property type="project" value="UniProtKB-KW"/>
</dbReference>
<dbReference type="InterPro" id="IPR036236">
    <property type="entry name" value="Znf_C2H2_sf"/>
</dbReference>
<evidence type="ECO:0000256" key="2">
    <source>
        <dbReference type="ARBA" id="ARBA00006991"/>
    </source>
</evidence>
<sequence length="564" mass="62555">MPGSSGSQKINKRGKSQQEEAEWALCGRERGPFQALFPQRRAPNRGPDCGNSRWCRGPDGPRNAWLCSNMEVPSYLSRLLSELNEQRKRDFFCDCSIIVEGRVFKAHRNILFASSGYFRALLMHYLQDNVQRHSTASLDIVTAEAFSSILDFLYSGRLDLRSNNVIEIMSAASYLQMTDVVNFCKGYIKSSLEICNREGERFKRREQSDDSVTPVTSAPVASTSEIDQRSSQVTEALSPDDAPTAALSTQAATSSKDSESESSQGGFQNQPPMNAPIKSASGPDLINSSTPGLLLGLVHPKIEYVPDEEGESSRESKDTVLYRGPNNDGERPDDGSPAPSTEHSNLYGTCQMKQFPDVVFRGGANHNRDENFSQSMGYSGGFGRVDDMLGTGGPYGMEIQNDWYGDDPGRLHKCPFCPYTAKQKGILKRHIRCHTGERPYPCEVCGKRFTRQEHLRTHAISVHRSTWPIVCKGCRRVFSGIVSQGMKRFGLCDGCTFVTTTNEDPSSMNLNIQNEAVERSNRDSDWSVFIVEGDEADPSAISSIQEEDDKQNVARQLAENGTLL</sequence>
<dbReference type="GO" id="GO:0000981">
    <property type="term" value="F:DNA-binding transcription factor activity, RNA polymerase II-specific"/>
    <property type="evidence" value="ECO:0007669"/>
    <property type="project" value="TreeGrafter"/>
</dbReference>
<evidence type="ECO:0000256" key="8">
    <source>
        <dbReference type="ARBA" id="ARBA00023125"/>
    </source>
</evidence>
<dbReference type="SMART" id="SM00355">
    <property type="entry name" value="ZnF_C2H2"/>
    <property type="match status" value="2"/>
</dbReference>
<feature type="compositionally biased region" description="Low complexity" evidence="12">
    <location>
        <begin position="242"/>
        <end position="255"/>
    </location>
</feature>
<dbReference type="FunFam" id="3.30.160.60:FF:000185">
    <property type="entry name" value="zinc finger protein 319"/>
    <property type="match status" value="1"/>
</dbReference>
<reference evidence="15 16" key="1">
    <citation type="journal article" date="2019" name="Mol. Ecol. Resour.">
        <title>Chromosome-level genome assembly of Triplophysa tibetana, a fish adapted to the harsh high-altitude environment of the Tibetan Plateau.</title>
        <authorList>
            <person name="Yang X."/>
            <person name="Liu H."/>
            <person name="Ma Z."/>
            <person name="Zou Y."/>
            <person name="Zou M."/>
            <person name="Mao Y."/>
            <person name="Li X."/>
            <person name="Wang H."/>
            <person name="Chen T."/>
            <person name="Wang W."/>
            <person name="Yang R."/>
        </authorList>
    </citation>
    <scope>NUCLEOTIDE SEQUENCE [LARGE SCALE GENOMIC DNA]</scope>
    <source>
        <strain evidence="15">TTIB1903HZAU</strain>
        <tissue evidence="15">Muscle</tissue>
    </source>
</reference>
<keyword evidence="5 11" id="KW-0863">Zinc-finger</keyword>
<dbReference type="PANTHER" id="PTHR46105:SF25">
    <property type="entry name" value="ZGC:110075 PROTEIN"/>
    <property type="match status" value="1"/>
</dbReference>
<dbReference type="Gene3D" id="3.30.710.10">
    <property type="entry name" value="Potassium Channel Kv1.1, Chain A"/>
    <property type="match status" value="1"/>
</dbReference>
<evidence type="ECO:0000256" key="7">
    <source>
        <dbReference type="ARBA" id="ARBA00023015"/>
    </source>
</evidence>
<keyword evidence="8" id="KW-0238">DNA-binding</keyword>
<evidence type="ECO:0000256" key="5">
    <source>
        <dbReference type="ARBA" id="ARBA00022771"/>
    </source>
</evidence>
<dbReference type="Proteomes" id="UP000324632">
    <property type="component" value="Chromosome 16"/>
</dbReference>
<evidence type="ECO:0000256" key="9">
    <source>
        <dbReference type="ARBA" id="ARBA00023163"/>
    </source>
</evidence>
<name>A0A5A9NNQ5_9TELE</name>
<feature type="domain" description="C2H2-type" evidence="14">
    <location>
        <begin position="412"/>
        <end position="439"/>
    </location>
</feature>
<evidence type="ECO:0000256" key="6">
    <source>
        <dbReference type="ARBA" id="ARBA00022833"/>
    </source>
</evidence>
<gene>
    <name evidence="15" type="ORF">E1301_Tti012588</name>
</gene>
<feature type="domain" description="BTB" evidence="13">
    <location>
        <begin position="93"/>
        <end position="162"/>
    </location>
</feature>
<keyword evidence="3" id="KW-0479">Metal-binding</keyword>
<dbReference type="InterPro" id="IPR013087">
    <property type="entry name" value="Znf_C2H2_type"/>
</dbReference>
<dbReference type="InterPro" id="IPR000210">
    <property type="entry name" value="BTB/POZ_dom"/>
</dbReference>
<comment type="subcellular location">
    <subcellularLocation>
        <location evidence="1">Nucleus</location>
    </subcellularLocation>
</comment>
<dbReference type="SUPFAM" id="SSF57667">
    <property type="entry name" value="beta-beta-alpha zinc fingers"/>
    <property type="match status" value="1"/>
</dbReference>
<dbReference type="SMART" id="SM00225">
    <property type="entry name" value="BTB"/>
    <property type="match status" value="1"/>
</dbReference>
<dbReference type="PROSITE" id="PS50157">
    <property type="entry name" value="ZINC_FINGER_C2H2_2"/>
    <property type="match status" value="2"/>
</dbReference>
<evidence type="ECO:0000313" key="16">
    <source>
        <dbReference type="Proteomes" id="UP000324632"/>
    </source>
</evidence>
<comment type="similarity">
    <text evidence="2">Belongs to the krueppel C2H2-type zinc-finger protein family.</text>
</comment>
<dbReference type="PANTHER" id="PTHR46105">
    <property type="entry name" value="AGAP004733-PA"/>
    <property type="match status" value="1"/>
</dbReference>
<dbReference type="PROSITE" id="PS00028">
    <property type="entry name" value="ZINC_FINGER_C2H2_1"/>
    <property type="match status" value="1"/>
</dbReference>
<keyword evidence="16" id="KW-1185">Reference proteome</keyword>
<protein>
    <submittedName>
        <fullName evidence="15">Zinc finger and BTB domain-containing protein 8B</fullName>
    </submittedName>
</protein>
<evidence type="ECO:0000256" key="12">
    <source>
        <dbReference type="SAM" id="MobiDB-lite"/>
    </source>
</evidence>
<dbReference type="EMBL" id="SOYY01000016">
    <property type="protein sequence ID" value="KAA0710506.1"/>
    <property type="molecule type" value="Genomic_DNA"/>
</dbReference>
<feature type="region of interest" description="Disordered" evidence="12">
    <location>
        <begin position="306"/>
        <end position="345"/>
    </location>
</feature>
<evidence type="ECO:0000259" key="13">
    <source>
        <dbReference type="PROSITE" id="PS50097"/>
    </source>
</evidence>
<feature type="compositionally biased region" description="Basic and acidic residues" evidence="12">
    <location>
        <begin position="311"/>
        <end position="320"/>
    </location>
</feature>
<evidence type="ECO:0000256" key="11">
    <source>
        <dbReference type="PROSITE-ProRule" id="PRU00042"/>
    </source>
</evidence>
<evidence type="ECO:0000256" key="4">
    <source>
        <dbReference type="ARBA" id="ARBA00022737"/>
    </source>
</evidence>
<accession>A0A5A9NNQ5</accession>
<feature type="compositionally biased region" description="Polar residues" evidence="12">
    <location>
        <begin position="210"/>
        <end position="235"/>
    </location>
</feature>
<evidence type="ECO:0000256" key="1">
    <source>
        <dbReference type="ARBA" id="ARBA00004123"/>
    </source>
</evidence>
<dbReference type="GO" id="GO:0005634">
    <property type="term" value="C:nucleus"/>
    <property type="evidence" value="ECO:0007669"/>
    <property type="project" value="UniProtKB-SubCell"/>
</dbReference>
<dbReference type="InterPro" id="IPR011333">
    <property type="entry name" value="SKP1/BTB/POZ_sf"/>
</dbReference>
<proteinExistence type="inferred from homology"/>
<evidence type="ECO:0000256" key="10">
    <source>
        <dbReference type="ARBA" id="ARBA00023242"/>
    </source>
</evidence>
<evidence type="ECO:0000313" key="15">
    <source>
        <dbReference type="EMBL" id="KAA0710506.1"/>
    </source>
</evidence>
<keyword evidence="10" id="KW-0539">Nucleus</keyword>